<gene>
    <name evidence="1" type="primary">ORF50011</name>
</gene>
<sequence>MPMIYEQSWSKRLSVHRMNQKLLGVLKMLQHSGYKLYKYIWRQMIRYVEQQAGLKVNNEDWRPRLKIKY</sequence>
<evidence type="ECO:0000313" key="1">
    <source>
        <dbReference type="EMBL" id="CEK63929.1"/>
    </source>
</evidence>
<dbReference type="EMBL" id="HACG01017064">
    <property type="protein sequence ID" value="CEK63929.1"/>
    <property type="molecule type" value="Transcribed_RNA"/>
</dbReference>
<reference evidence="1" key="1">
    <citation type="submission" date="2014-12" db="EMBL/GenBank/DDBJ databases">
        <title>Insight into the proteome of Arion vulgaris.</title>
        <authorList>
            <person name="Aradska J."/>
            <person name="Bulat T."/>
            <person name="Smidak R."/>
            <person name="Sarate P."/>
            <person name="Gangsoo J."/>
            <person name="Sialana F."/>
            <person name="Bilban M."/>
            <person name="Lubec G."/>
        </authorList>
    </citation>
    <scope>NUCLEOTIDE SEQUENCE</scope>
    <source>
        <tissue evidence="1">Skin</tissue>
    </source>
</reference>
<accession>A0A0B6Z5P0</accession>
<protein>
    <submittedName>
        <fullName evidence="1">Uncharacterized protein</fullName>
    </submittedName>
</protein>
<proteinExistence type="predicted"/>
<name>A0A0B6Z5P0_9EUPU</name>
<organism evidence="1">
    <name type="scientific">Arion vulgaris</name>
    <dbReference type="NCBI Taxonomy" id="1028688"/>
    <lineage>
        <taxon>Eukaryota</taxon>
        <taxon>Metazoa</taxon>
        <taxon>Spiralia</taxon>
        <taxon>Lophotrochozoa</taxon>
        <taxon>Mollusca</taxon>
        <taxon>Gastropoda</taxon>
        <taxon>Heterobranchia</taxon>
        <taxon>Euthyneura</taxon>
        <taxon>Panpulmonata</taxon>
        <taxon>Eupulmonata</taxon>
        <taxon>Stylommatophora</taxon>
        <taxon>Helicina</taxon>
        <taxon>Arionoidea</taxon>
        <taxon>Arionidae</taxon>
        <taxon>Arion</taxon>
    </lineage>
</organism>
<dbReference type="AlphaFoldDB" id="A0A0B6Z5P0"/>